<feature type="region of interest" description="Disordered" evidence="1">
    <location>
        <begin position="665"/>
        <end position="689"/>
    </location>
</feature>
<reference evidence="3" key="1">
    <citation type="journal article" date="2023" name="Mol. Phylogenet. Evol.">
        <title>Genome-scale phylogeny and comparative genomics of the fungal order Sordariales.</title>
        <authorList>
            <person name="Hensen N."/>
            <person name="Bonometti L."/>
            <person name="Westerberg I."/>
            <person name="Brannstrom I.O."/>
            <person name="Guillou S."/>
            <person name="Cros-Aarteil S."/>
            <person name="Calhoun S."/>
            <person name="Haridas S."/>
            <person name="Kuo A."/>
            <person name="Mondo S."/>
            <person name="Pangilinan J."/>
            <person name="Riley R."/>
            <person name="LaButti K."/>
            <person name="Andreopoulos B."/>
            <person name="Lipzen A."/>
            <person name="Chen C."/>
            <person name="Yan M."/>
            <person name="Daum C."/>
            <person name="Ng V."/>
            <person name="Clum A."/>
            <person name="Steindorff A."/>
            <person name="Ohm R.A."/>
            <person name="Martin F."/>
            <person name="Silar P."/>
            <person name="Natvig D.O."/>
            <person name="Lalanne C."/>
            <person name="Gautier V."/>
            <person name="Ament-Velasquez S.L."/>
            <person name="Kruys A."/>
            <person name="Hutchinson M.I."/>
            <person name="Powell A.J."/>
            <person name="Barry K."/>
            <person name="Miller A.N."/>
            <person name="Grigoriev I.V."/>
            <person name="Debuchy R."/>
            <person name="Gladieux P."/>
            <person name="Hiltunen Thoren M."/>
            <person name="Johannesson H."/>
        </authorList>
    </citation>
    <scope>NUCLEOTIDE SEQUENCE</scope>
    <source>
        <strain evidence="3">PSN324</strain>
    </source>
</reference>
<evidence type="ECO:0000259" key="2">
    <source>
        <dbReference type="Pfam" id="PF06985"/>
    </source>
</evidence>
<gene>
    <name evidence="3" type="ORF">QBC42DRAFT_252575</name>
</gene>
<name>A0AAV9HNF7_9PEZI</name>
<protein>
    <submittedName>
        <fullName evidence="3">Heterokaryon incompatibility protein-domain-containing protein</fullName>
    </submittedName>
</protein>
<dbReference type="PANTHER" id="PTHR33112:SF12">
    <property type="entry name" value="HETEROKARYON INCOMPATIBILITY DOMAIN-CONTAINING PROTEIN"/>
    <property type="match status" value="1"/>
</dbReference>
<sequence>MKRALGKALSLFDRIGDTEDTSSPFYTPPLPPHNDQLCSKCQPWTYNVYGWVYSRPAHIQLSKTQNVPYGSPQQLSSNKSCLLCSTIVALCRQQWGWEGDNYGPWSQSTQLILERWAWHIPPYYKVEDEPDTLDVDSEHKTNCSLWMRAQDMGSVEGTREEFVLQICFVIQRSTGAIIRVEEWQTTFFDPRMLRYWLRSCDKEHFDDCNGRSKDDVSPGNASVTFLIDVERRCVVPAEIGSRYAALSYRWFPSPQRRYLQLETGTLASLQVEGALDRDDFPKSILDAISLCSLLGERYLWVDQLCIVQNDDAHKMAQIRSMDKIYASAAFTIAVAAGDTEDIGIPGLPHRPRRYSRYNKDRIFQEPYFVHDNFETTVGTSVWNSRGWTYQERLLSHRTIFVTEFQVHYMCRRSVYGEEQGNPSPADWWVLEPLDESNPTYDLRYGRIISQYTKRSLTYQTDILNAFAGVGNLIGRVFDTNLVFGLPEAFLPQSLTWKGETALRRRTECPDIPTWSWAAWAGGAIQYNDDQSNGNEWDIHHGTLVRFHIQETTARLRPLQTRDSWFGEPYEESAVLLHNSTFFRRENYLCKTHTPLEAARHGTLDARACLAAAAMPPGCLVFNTTCATLSVRRHRFNRWQNRYTDDRTADLVSIWDSEGGRGFVGSLQLDNNDHHDDKHHERPPEGDTGGTFSAEYEFVVLSAGSTWDFADLHMAEPADEDGDDLLPTLHFFNVVAVRKEGLVSRRCGIGKIWAPAWDCAKPRWETVVLA</sequence>
<organism evidence="3 4">
    <name type="scientific">Cladorrhinum samala</name>
    <dbReference type="NCBI Taxonomy" id="585594"/>
    <lineage>
        <taxon>Eukaryota</taxon>
        <taxon>Fungi</taxon>
        <taxon>Dikarya</taxon>
        <taxon>Ascomycota</taxon>
        <taxon>Pezizomycotina</taxon>
        <taxon>Sordariomycetes</taxon>
        <taxon>Sordariomycetidae</taxon>
        <taxon>Sordariales</taxon>
        <taxon>Podosporaceae</taxon>
        <taxon>Cladorrhinum</taxon>
    </lineage>
</organism>
<dbReference type="EMBL" id="MU864993">
    <property type="protein sequence ID" value="KAK4461296.1"/>
    <property type="molecule type" value="Genomic_DNA"/>
</dbReference>
<evidence type="ECO:0000313" key="4">
    <source>
        <dbReference type="Proteomes" id="UP001321749"/>
    </source>
</evidence>
<comment type="caution">
    <text evidence="3">The sequence shown here is derived from an EMBL/GenBank/DDBJ whole genome shotgun (WGS) entry which is preliminary data.</text>
</comment>
<dbReference type="PANTHER" id="PTHR33112">
    <property type="entry name" value="DOMAIN PROTEIN, PUTATIVE-RELATED"/>
    <property type="match status" value="1"/>
</dbReference>
<reference evidence="3" key="2">
    <citation type="submission" date="2023-06" db="EMBL/GenBank/DDBJ databases">
        <authorList>
            <consortium name="Lawrence Berkeley National Laboratory"/>
            <person name="Mondo S.J."/>
            <person name="Hensen N."/>
            <person name="Bonometti L."/>
            <person name="Westerberg I."/>
            <person name="Brannstrom I.O."/>
            <person name="Guillou S."/>
            <person name="Cros-Aarteil S."/>
            <person name="Calhoun S."/>
            <person name="Haridas S."/>
            <person name="Kuo A."/>
            <person name="Pangilinan J."/>
            <person name="Riley R."/>
            <person name="Labutti K."/>
            <person name="Andreopoulos B."/>
            <person name="Lipzen A."/>
            <person name="Chen C."/>
            <person name="Yanf M."/>
            <person name="Daum C."/>
            <person name="Ng V."/>
            <person name="Clum A."/>
            <person name="Steindorff A."/>
            <person name="Ohm R."/>
            <person name="Martin F."/>
            <person name="Silar P."/>
            <person name="Natvig D."/>
            <person name="Lalanne C."/>
            <person name="Gautier V."/>
            <person name="Ament-Velasquez S.L."/>
            <person name="Kruys A."/>
            <person name="Hutchinson M.I."/>
            <person name="Powell A.J."/>
            <person name="Barry K."/>
            <person name="Miller A.N."/>
            <person name="Grigoriev I.V."/>
            <person name="Debuchy R."/>
            <person name="Gladieux P."/>
            <person name="Thoren M.H."/>
            <person name="Johannesson H."/>
        </authorList>
    </citation>
    <scope>NUCLEOTIDE SEQUENCE</scope>
    <source>
        <strain evidence="3">PSN324</strain>
    </source>
</reference>
<keyword evidence="4" id="KW-1185">Reference proteome</keyword>
<dbReference type="Proteomes" id="UP001321749">
    <property type="component" value="Unassembled WGS sequence"/>
</dbReference>
<feature type="domain" description="Heterokaryon incompatibility" evidence="2">
    <location>
        <begin position="243"/>
        <end position="391"/>
    </location>
</feature>
<accession>A0AAV9HNF7</accession>
<evidence type="ECO:0000313" key="3">
    <source>
        <dbReference type="EMBL" id="KAK4461296.1"/>
    </source>
</evidence>
<dbReference type="AlphaFoldDB" id="A0AAV9HNF7"/>
<proteinExistence type="predicted"/>
<dbReference type="Pfam" id="PF06985">
    <property type="entry name" value="HET"/>
    <property type="match status" value="1"/>
</dbReference>
<evidence type="ECO:0000256" key="1">
    <source>
        <dbReference type="SAM" id="MobiDB-lite"/>
    </source>
</evidence>
<feature type="compositionally biased region" description="Basic and acidic residues" evidence="1">
    <location>
        <begin position="670"/>
        <end position="684"/>
    </location>
</feature>
<dbReference type="InterPro" id="IPR010730">
    <property type="entry name" value="HET"/>
</dbReference>